<comment type="caution">
    <text evidence="3">The sequence shown here is derived from an EMBL/GenBank/DDBJ whole genome shotgun (WGS) entry which is preliminary data.</text>
</comment>
<dbReference type="InterPro" id="IPR023222">
    <property type="entry name" value="PsbQ-like_dom_sf"/>
</dbReference>
<name>A0AAD3H4E9_9STRA</name>
<accession>A0AAD3H4E9</accession>
<evidence type="ECO:0000313" key="3">
    <source>
        <dbReference type="EMBL" id="GFH49534.1"/>
    </source>
</evidence>
<keyword evidence="4" id="KW-1185">Reference proteome</keyword>
<dbReference type="Proteomes" id="UP001054902">
    <property type="component" value="Unassembled WGS sequence"/>
</dbReference>
<reference evidence="3 4" key="1">
    <citation type="journal article" date="2021" name="Sci. Rep.">
        <title>The genome of the diatom Chaetoceros tenuissimus carries an ancient integrated fragment of an extant virus.</title>
        <authorList>
            <person name="Hongo Y."/>
            <person name="Kimura K."/>
            <person name="Takaki Y."/>
            <person name="Yoshida Y."/>
            <person name="Baba S."/>
            <person name="Kobayashi G."/>
            <person name="Nagasaki K."/>
            <person name="Hano T."/>
            <person name="Tomaru Y."/>
        </authorList>
    </citation>
    <scope>NUCLEOTIDE SEQUENCE [LARGE SCALE GENOMIC DNA]</scope>
    <source>
        <strain evidence="3 4">NIES-3715</strain>
    </source>
</reference>
<dbReference type="Gene3D" id="1.20.120.290">
    <property type="entry name" value="Oxygen-evolving enhancer protein 3 (PsbQ), four-helix up-down bundle"/>
    <property type="match status" value="1"/>
</dbReference>
<organism evidence="3 4">
    <name type="scientific">Chaetoceros tenuissimus</name>
    <dbReference type="NCBI Taxonomy" id="426638"/>
    <lineage>
        <taxon>Eukaryota</taxon>
        <taxon>Sar</taxon>
        <taxon>Stramenopiles</taxon>
        <taxon>Ochrophyta</taxon>
        <taxon>Bacillariophyta</taxon>
        <taxon>Coscinodiscophyceae</taxon>
        <taxon>Chaetocerotophycidae</taxon>
        <taxon>Chaetocerotales</taxon>
        <taxon>Chaetocerotaceae</taxon>
        <taxon>Chaetoceros</taxon>
    </lineage>
</organism>
<sequence>MSKLLTFAIANLLVCQAVYGFVVHNAAPRSTMQLNVEKESNMSRRVAMNQIGSSLALVGVSTFGAASPATAKDKDKEPVSKETVTKSFQAVRDELEGPDGGIKTLESLIAKEDFEGVMEFTKGYDLEFRKAKMGKARKFITSKEEKEKAVALCNAVTFDLIGMNKGSRPGQRDIEQVKKYFGEIQADINSFLELEKGIDMSIYD</sequence>
<keyword evidence="1" id="KW-0793">Thylakoid</keyword>
<gene>
    <name evidence="3" type="ORF">CTEN210_06010</name>
</gene>
<dbReference type="EMBL" id="BLLK01000038">
    <property type="protein sequence ID" value="GFH49534.1"/>
    <property type="molecule type" value="Genomic_DNA"/>
</dbReference>
<keyword evidence="2" id="KW-0732">Signal</keyword>
<proteinExistence type="predicted"/>
<protein>
    <submittedName>
        <fullName evidence="3">Uncharacterized protein</fullName>
    </submittedName>
</protein>
<feature type="signal peptide" evidence="2">
    <location>
        <begin position="1"/>
        <end position="20"/>
    </location>
</feature>
<feature type="chain" id="PRO_5042271254" evidence="2">
    <location>
        <begin position="21"/>
        <end position="204"/>
    </location>
</feature>
<evidence type="ECO:0000256" key="1">
    <source>
        <dbReference type="ARBA" id="ARBA00023078"/>
    </source>
</evidence>
<evidence type="ECO:0000313" key="4">
    <source>
        <dbReference type="Proteomes" id="UP001054902"/>
    </source>
</evidence>
<dbReference type="AlphaFoldDB" id="A0AAD3H4E9"/>
<evidence type="ECO:0000256" key="2">
    <source>
        <dbReference type="SAM" id="SignalP"/>
    </source>
</evidence>